<keyword evidence="2" id="KW-1133">Transmembrane helix</keyword>
<feature type="region of interest" description="Disordered" evidence="1">
    <location>
        <begin position="1"/>
        <end position="28"/>
    </location>
</feature>
<proteinExistence type="predicted"/>
<name>A0A428N067_9BACI</name>
<feature type="compositionally biased region" description="Basic and acidic residues" evidence="1">
    <location>
        <begin position="1"/>
        <end position="17"/>
    </location>
</feature>
<sequence length="108" mass="12301">MLRVREVHEIEGSHEGLQDAGFDLPQDVPHLADTLSKRPCPRQRRHGDPQGDDVALVLWSESFPSATDAKRSTFLKKCGPTKDGISSYQVPLFLLVRVYYVLFLYMKK</sequence>
<organism evidence="3 4">
    <name type="scientific">Salibacterium salarium</name>
    <dbReference type="NCBI Taxonomy" id="284579"/>
    <lineage>
        <taxon>Bacteria</taxon>
        <taxon>Bacillati</taxon>
        <taxon>Bacillota</taxon>
        <taxon>Bacilli</taxon>
        <taxon>Bacillales</taxon>
        <taxon>Bacillaceae</taxon>
    </lineage>
</organism>
<gene>
    <name evidence="3" type="ORF">D7Z54_18570</name>
</gene>
<keyword evidence="2" id="KW-0472">Membrane</keyword>
<dbReference type="EMBL" id="RBVX01000020">
    <property type="protein sequence ID" value="RSL31805.1"/>
    <property type="molecule type" value="Genomic_DNA"/>
</dbReference>
<evidence type="ECO:0000256" key="2">
    <source>
        <dbReference type="SAM" id="Phobius"/>
    </source>
</evidence>
<reference evidence="3 4" key="1">
    <citation type="submission" date="2018-10" db="EMBL/GenBank/DDBJ databases">
        <title>Draft genome sequence of Bacillus salarius IM0101, isolated from a hypersaline soil in Inner Mongolia, China.</title>
        <authorList>
            <person name="Yamprayoonswat W."/>
            <person name="Boonvisut S."/>
            <person name="Jumpathong W."/>
            <person name="Sittihan S."/>
            <person name="Ruangsuj P."/>
            <person name="Wanthongcharoen S."/>
            <person name="Thongpramul N."/>
            <person name="Pimmason S."/>
            <person name="Yu B."/>
            <person name="Yasawong M."/>
        </authorList>
    </citation>
    <scope>NUCLEOTIDE SEQUENCE [LARGE SCALE GENOMIC DNA]</scope>
    <source>
        <strain evidence="3 4">IM0101</strain>
    </source>
</reference>
<evidence type="ECO:0000256" key="1">
    <source>
        <dbReference type="SAM" id="MobiDB-lite"/>
    </source>
</evidence>
<keyword evidence="2" id="KW-0812">Transmembrane</keyword>
<dbReference type="AlphaFoldDB" id="A0A428N067"/>
<comment type="caution">
    <text evidence="3">The sequence shown here is derived from an EMBL/GenBank/DDBJ whole genome shotgun (WGS) entry which is preliminary data.</text>
</comment>
<evidence type="ECO:0000313" key="3">
    <source>
        <dbReference type="EMBL" id="RSL31805.1"/>
    </source>
</evidence>
<feature type="transmembrane region" description="Helical" evidence="2">
    <location>
        <begin position="88"/>
        <end position="106"/>
    </location>
</feature>
<dbReference type="Proteomes" id="UP000275076">
    <property type="component" value="Unassembled WGS sequence"/>
</dbReference>
<keyword evidence="4" id="KW-1185">Reference proteome</keyword>
<protein>
    <submittedName>
        <fullName evidence="3">Uncharacterized protein</fullName>
    </submittedName>
</protein>
<accession>A0A428N067</accession>
<evidence type="ECO:0000313" key="4">
    <source>
        <dbReference type="Proteomes" id="UP000275076"/>
    </source>
</evidence>